<feature type="transmembrane region" description="Helical" evidence="1">
    <location>
        <begin position="108"/>
        <end position="129"/>
    </location>
</feature>
<dbReference type="EMBL" id="KQ978344">
    <property type="protein sequence ID" value="KYM94922.1"/>
    <property type="molecule type" value="Genomic_DNA"/>
</dbReference>
<keyword evidence="1" id="KW-0812">Transmembrane</keyword>
<evidence type="ECO:0000256" key="1">
    <source>
        <dbReference type="SAM" id="Phobius"/>
    </source>
</evidence>
<protein>
    <submittedName>
        <fullName evidence="2">Uncharacterized protein</fullName>
    </submittedName>
</protein>
<accession>A0A195C269</accession>
<name>A0A195C269_9HYME</name>
<evidence type="ECO:0000313" key="3">
    <source>
        <dbReference type="Proteomes" id="UP000078542"/>
    </source>
</evidence>
<dbReference type="Proteomes" id="UP000078542">
    <property type="component" value="Unassembled WGS sequence"/>
</dbReference>
<gene>
    <name evidence="2" type="ORF">ALC62_14517</name>
</gene>
<sequence>MAPMFLKQEYFKDNIGLDLPSGTSGFSTSSNSSVSRRSLKTISASSCLFSFNSSRALLYSVNACPTCASFVIVGKSSSSLSSLDSSLSAEDTRTIDTKSVLFKRCPHIIAAIVTAMLIIIIILTIILSLNNDPVYT</sequence>
<dbReference type="AlphaFoldDB" id="A0A195C269"/>
<proteinExistence type="predicted"/>
<evidence type="ECO:0000313" key="2">
    <source>
        <dbReference type="EMBL" id="KYM94922.1"/>
    </source>
</evidence>
<keyword evidence="1" id="KW-0472">Membrane</keyword>
<keyword evidence="1" id="KW-1133">Transmembrane helix</keyword>
<reference evidence="2 3" key="1">
    <citation type="submission" date="2016-03" db="EMBL/GenBank/DDBJ databases">
        <title>Cyphomyrmex costatus WGS genome.</title>
        <authorList>
            <person name="Nygaard S."/>
            <person name="Hu H."/>
            <person name="Boomsma J."/>
            <person name="Zhang G."/>
        </authorList>
    </citation>
    <scope>NUCLEOTIDE SEQUENCE [LARGE SCALE GENOMIC DNA]</scope>
    <source>
        <strain evidence="2">MS0001</strain>
        <tissue evidence="2">Whole body</tissue>
    </source>
</reference>
<organism evidence="2 3">
    <name type="scientific">Cyphomyrmex costatus</name>
    <dbReference type="NCBI Taxonomy" id="456900"/>
    <lineage>
        <taxon>Eukaryota</taxon>
        <taxon>Metazoa</taxon>
        <taxon>Ecdysozoa</taxon>
        <taxon>Arthropoda</taxon>
        <taxon>Hexapoda</taxon>
        <taxon>Insecta</taxon>
        <taxon>Pterygota</taxon>
        <taxon>Neoptera</taxon>
        <taxon>Endopterygota</taxon>
        <taxon>Hymenoptera</taxon>
        <taxon>Apocrita</taxon>
        <taxon>Aculeata</taxon>
        <taxon>Formicoidea</taxon>
        <taxon>Formicidae</taxon>
        <taxon>Myrmicinae</taxon>
        <taxon>Cyphomyrmex</taxon>
    </lineage>
</organism>
<keyword evidence="3" id="KW-1185">Reference proteome</keyword>